<dbReference type="Proteomes" id="UP000186096">
    <property type="component" value="Unassembled WGS sequence"/>
</dbReference>
<dbReference type="RefSeq" id="WP_076441879.1">
    <property type="nucleotide sequence ID" value="NZ_FTNI01000037.1"/>
</dbReference>
<accession>A0A1N7H4Z9</accession>
<gene>
    <name evidence="1" type="ORF">SAMN05421833_13724</name>
</gene>
<dbReference type="EMBL" id="FTNI01000037">
    <property type="protein sequence ID" value="SIS19916.1"/>
    <property type="molecule type" value="Genomic_DNA"/>
</dbReference>
<keyword evidence="2" id="KW-1185">Reference proteome</keyword>
<dbReference type="STRING" id="58117.SAMN05421833_13724"/>
<dbReference type="AlphaFoldDB" id="A0A1N7H4Z9"/>
<evidence type="ECO:0000313" key="2">
    <source>
        <dbReference type="Proteomes" id="UP000186096"/>
    </source>
</evidence>
<sequence>MCRHHSQRPSATAPDRAVTCRIGDGLRQGWGPLGDGVVLLADSGELTAGGRSIPARELVGCAV</sequence>
<organism evidence="1 2">
    <name type="scientific">Microbispora rosea</name>
    <dbReference type="NCBI Taxonomy" id="58117"/>
    <lineage>
        <taxon>Bacteria</taxon>
        <taxon>Bacillati</taxon>
        <taxon>Actinomycetota</taxon>
        <taxon>Actinomycetes</taxon>
        <taxon>Streptosporangiales</taxon>
        <taxon>Streptosporangiaceae</taxon>
        <taxon>Microbispora</taxon>
    </lineage>
</organism>
<proteinExistence type="predicted"/>
<name>A0A1N7H4Z9_9ACTN</name>
<protein>
    <submittedName>
        <fullName evidence="1">Uncharacterized protein</fullName>
    </submittedName>
</protein>
<reference evidence="2" key="1">
    <citation type="submission" date="2017-01" db="EMBL/GenBank/DDBJ databases">
        <authorList>
            <person name="Varghese N."/>
            <person name="Submissions S."/>
        </authorList>
    </citation>
    <scope>NUCLEOTIDE SEQUENCE [LARGE SCALE GENOMIC DNA]</scope>
    <source>
        <strain evidence="2">ATCC 12950</strain>
    </source>
</reference>
<dbReference type="InterPro" id="IPR046041">
    <property type="entry name" value="DUF5999"/>
</dbReference>
<dbReference type="Pfam" id="PF19462">
    <property type="entry name" value="DUF5999"/>
    <property type="match status" value="1"/>
</dbReference>
<evidence type="ECO:0000313" key="1">
    <source>
        <dbReference type="EMBL" id="SIS19916.1"/>
    </source>
</evidence>